<reference evidence="1" key="2">
    <citation type="submission" date="2015-06" db="UniProtKB">
        <authorList>
            <consortium name="EnsemblMetazoa"/>
        </authorList>
    </citation>
    <scope>IDENTIFICATION</scope>
</reference>
<evidence type="ECO:0000313" key="1">
    <source>
        <dbReference type="EnsemblMetazoa" id="tetur14g03130.1"/>
    </source>
</evidence>
<accession>T1KLP1</accession>
<evidence type="ECO:0000313" key="2">
    <source>
        <dbReference type="Proteomes" id="UP000015104"/>
    </source>
</evidence>
<dbReference type="Proteomes" id="UP000015104">
    <property type="component" value="Unassembled WGS sequence"/>
</dbReference>
<organism evidence="1 2">
    <name type="scientific">Tetranychus urticae</name>
    <name type="common">Two-spotted spider mite</name>
    <dbReference type="NCBI Taxonomy" id="32264"/>
    <lineage>
        <taxon>Eukaryota</taxon>
        <taxon>Metazoa</taxon>
        <taxon>Ecdysozoa</taxon>
        <taxon>Arthropoda</taxon>
        <taxon>Chelicerata</taxon>
        <taxon>Arachnida</taxon>
        <taxon>Acari</taxon>
        <taxon>Acariformes</taxon>
        <taxon>Trombidiformes</taxon>
        <taxon>Prostigmata</taxon>
        <taxon>Eleutherengona</taxon>
        <taxon>Raphignathae</taxon>
        <taxon>Tetranychoidea</taxon>
        <taxon>Tetranychidae</taxon>
        <taxon>Tetranychus</taxon>
    </lineage>
</organism>
<name>T1KLP1_TETUR</name>
<keyword evidence="2" id="KW-1185">Reference proteome</keyword>
<dbReference type="AlphaFoldDB" id="T1KLP1"/>
<proteinExistence type="predicted"/>
<dbReference type="EnsemblMetazoa" id="tetur14g03130.1">
    <property type="protein sequence ID" value="tetur14g03130.1"/>
    <property type="gene ID" value="tetur14g03130"/>
</dbReference>
<sequence>MEEQNDKSTLQLEFLGEYHDIVIDWNDDNYECKETQLFELLEPITGIPRQFYNEIHLRSDSRKETICDIIRIADGRFHLEYRAGFYHWRNHTQISYTLVPENLVPEGECCIHLCRHRNTKTFFNKLKDIINNDQLNAKIASLLTPHGEDDRREVILMREICKQFNVSQYFYSPCITRYMRLDFESEEVRVLFSGMRLYLRTRG</sequence>
<reference evidence="2" key="1">
    <citation type="submission" date="2011-08" db="EMBL/GenBank/DDBJ databases">
        <authorList>
            <person name="Rombauts S."/>
        </authorList>
    </citation>
    <scope>NUCLEOTIDE SEQUENCE</scope>
    <source>
        <strain evidence="2">London</strain>
    </source>
</reference>
<protein>
    <submittedName>
        <fullName evidence="1">Uncharacterized protein</fullName>
    </submittedName>
</protein>
<dbReference type="EMBL" id="CAEY01000211">
    <property type="status" value="NOT_ANNOTATED_CDS"/>
    <property type="molecule type" value="Genomic_DNA"/>
</dbReference>
<dbReference type="HOGENOM" id="CLU_071407_2_0_1"/>